<dbReference type="Proteomes" id="UP000711178">
    <property type="component" value="Unassembled WGS sequence"/>
</dbReference>
<reference evidence="2 3" key="1">
    <citation type="submission" date="2021-05" db="EMBL/GenBank/DDBJ databases">
        <title>Draft Whole Genome Sequencing Of Biosensor Chromobacterium violaceum Strain CV026 Reveals A Regulatory RNA In Chromobacterium violaceum Phenotype Regulatory Network.</title>
        <authorList>
            <person name="Hong K.W."/>
            <person name="Chan K.G."/>
            <person name="Chang C.-Y."/>
        </authorList>
    </citation>
    <scope>NUCLEOTIDE SEQUENCE [LARGE SCALE GENOMIC DNA]</scope>
    <source>
        <strain evidence="2 3">ATCC 31532</strain>
    </source>
</reference>
<evidence type="ECO:0000313" key="2">
    <source>
        <dbReference type="EMBL" id="MBW8289966.1"/>
    </source>
</evidence>
<name>A0ABS7FJQ9_9NEIS</name>
<dbReference type="EMBL" id="JAHDTB010000028">
    <property type="protein sequence ID" value="MBW8289966.1"/>
    <property type="molecule type" value="Genomic_DNA"/>
</dbReference>
<sequence length="357" mass="39084">MAQYKVYLSGAPRVIEANATDSLRSLRDKLGGLANDYNFVYLNDFTGNKTILNDRSVETRQSISKATFNDNMIIMTLTMGSKTDLFGMRTDWLTDRHIGVKVSLNNSDPNAIRQNDGKFQPVMLTDVQPSNPGSNAFYSRAVICEKGSIVGFNISSWGAAGFGYNISSDKDTICDGLYNCFGNEPNRKATSSLLRYQSSKNTIQIESTQVLGIPTSDIIHYQKVTVKTWRLTKYSKNGQTYSSDMQAPVITAPGQTMARFLSGSLETQLLAESGRSGFDPGPVGGDTFVPGQSIETGAPSRGPESQQNFGSIYDLREDDRHTTVLGSVVFYFFVFKDRASADRVINVLNSPNPGAIG</sequence>
<proteinExistence type="predicted"/>
<keyword evidence="3" id="KW-1185">Reference proteome</keyword>
<protein>
    <submittedName>
        <fullName evidence="2">Uncharacterized protein</fullName>
    </submittedName>
</protein>
<evidence type="ECO:0000256" key="1">
    <source>
        <dbReference type="SAM" id="MobiDB-lite"/>
    </source>
</evidence>
<feature type="region of interest" description="Disordered" evidence="1">
    <location>
        <begin position="275"/>
        <end position="308"/>
    </location>
</feature>
<dbReference type="RefSeq" id="WP_146008369.1">
    <property type="nucleotide sequence ID" value="NZ_CP142381.1"/>
</dbReference>
<gene>
    <name evidence="2" type="ORF">KIF53_20205</name>
</gene>
<dbReference type="GeneID" id="89684354"/>
<accession>A0ABS7FJQ9</accession>
<comment type="caution">
    <text evidence="2">The sequence shown here is derived from an EMBL/GenBank/DDBJ whole genome shotgun (WGS) entry which is preliminary data.</text>
</comment>
<evidence type="ECO:0000313" key="3">
    <source>
        <dbReference type="Proteomes" id="UP000711178"/>
    </source>
</evidence>
<organism evidence="2 3">
    <name type="scientific">Chromobacterium subtsugae</name>
    <dbReference type="NCBI Taxonomy" id="251747"/>
    <lineage>
        <taxon>Bacteria</taxon>
        <taxon>Pseudomonadati</taxon>
        <taxon>Pseudomonadota</taxon>
        <taxon>Betaproteobacteria</taxon>
        <taxon>Neisseriales</taxon>
        <taxon>Chromobacteriaceae</taxon>
        <taxon>Chromobacterium</taxon>
    </lineage>
</organism>